<evidence type="ECO:0000256" key="2">
    <source>
        <dbReference type="SAM" id="Phobius"/>
    </source>
</evidence>
<dbReference type="EMBL" id="CP006939">
    <property type="protein sequence ID" value="AHC15811.1"/>
    <property type="molecule type" value="Genomic_DNA"/>
</dbReference>
<sequence>MVILRKYFIHLLGIMSVISVLFLGVFAFLQLNTGGGLSTQSSGELKEIREGVLYISIVLALLQSGIFLLILAAAGKTRRRAENLMQRKLWLSAGGDGWQKVLGELGESFYEMNSQLLQTNEARGIKIQAMNRLTEFLVQNHGQPLCITNIKGEILYASPSFLEKTGTGRSRLINSFISQEFPGIRPGHIINAFQKDHGVYSAESENGNFSVYPVRDHRQEITYLVFTSGNRNYNALKSENNTPSSKETKETLKSSGSGQDWLRKTFQRVLKRGGN</sequence>
<dbReference type="KEGG" id="slr:L21SP2_2458"/>
<keyword evidence="2" id="KW-1133">Transmembrane helix</keyword>
<feature type="transmembrane region" description="Helical" evidence="2">
    <location>
        <begin position="7"/>
        <end position="31"/>
    </location>
</feature>
<reference evidence="3 4" key="1">
    <citation type="journal article" date="2015" name="Stand. Genomic Sci.">
        <title>Complete genome sequence and description of Salinispira pacifica gen. nov., sp. nov., a novel spirochaete isolated form a hypersaline microbial mat.</title>
        <authorList>
            <person name="Ben Hania W."/>
            <person name="Joseph M."/>
            <person name="Schumann P."/>
            <person name="Bunk B."/>
            <person name="Fiebig A."/>
            <person name="Sproer C."/>
            <person name="Klenk H.P."/>
            <person name="Fardeau M.L."/>
            <person name="Spring S."/>
        </authorList>
    </citation>
    <scope>NUCLEOTIDE SEQUENCE [LARGE SCALE GENOMIC DNA]</scope>
    <source>
        <strain evidence="3 4">L21-RPul-D2</strain>
    </source>
</reference>
<dbReference type="RefSeq" id="WP_024268714.1">
    <property type="nucleotide sequence ID" value="NC_023035.1"/>
</dbReference>
<feature type="region of interest" description="Disordered" evidence="1">
    <location>
        <begin position="234"/>
        <end position="260"/>
    </location>
</feature>
<name>V5WKU0_9SPIO</name>
<proteinExistence type="predicted"/>
<evidence type="ECO:0000313" key="3">
    <source>
        <dbReference type="EMBL" id="AHC15811.1"/>
    </source>
</evidence>
<dbReference type="Proteomes" id="UP000018680">
    <property type="component" value="Chromosome"/>
</dbReference>
<evidence type="ECO:0000313" key="4">
    <source>
        <dbReference type="Proteomes" id="UP000018680"/>
    </source>
</evidence>
<keyword evidence="2" id="KW-0472">Membrane</keyword>
<dbReference type="SUPFAM" id="SSF55785">
    <property type="entry name" value="PYP-like sensor domain (PAS domain)"/>
    <property type="match status" value="1"/>
</dbReference>
<evidence type="ECO:0000256" key="1">
    <source>
        <dbReference type="SAM" id="MobiDB-lite"/>
    </source>
</evidence>
<dbReference type="STRING" id="1307761.L21SP2_2458"/>
<gene>
    <name evidence="3" type="ORF">L21SP2_2458</name>
</gene>
<accession>V5WKU0</accession>
<keyword evidence="4" id="KW-1185">Reference proteome</keyword>
<protein>
    <recommendedName>
        <fullName evidence="5">PAS domain-containing protein</fullName>
    </recommendedName>
</protein>
<dbReference type="InterPro" id="IPR035965">
    <property type="entry name" value="PAS-like_dom_sf"/>
</dbReference>
<dbReference type="HOGENOM" id="CLU_1011541_0_0_12"/>
<organism evidence="3 4">
    <name type="scientific">Salinispira pacifica</name>
    <dbReference type="NCBI Taxonomy" id="1307761"/>
    <lineage>
        <taxon>Bacteria</taxon>
        <taxon>Pseudomonadati</taxon>
        <taxon>Spirochaetota</taxon>
        <taxon>Spirochaetia</taxon>
        <taxon>Spirochaetales</taxon>
        <taxon>Spirochaetaceae</taxon>
        <taxon>Salinispira</taxon>
    </lineage>
</organism>
<dbReference type="AlphaFoldDB" id="V5WKU0"/>
<evidence type="ECO:0008006" key="5">
    <source>
        <dbReference type="Google" id="ProtNLM"/>
    </source>
</evidence>
<feature type="transmembrane region" description="Helical" evidence="2">
    <location>
        <begin position="51"/>
        <end position="75"/>
    </location>
</feature>
<keyword evidence="2" id="KW-0812">Transmembrane</keyword>